<feature type="region of interest" description="Disordered" evidence="3">
    <location>
        <begin position="350"/>
        <end position="405"/>
    </location>
</feature>
<dbReference type="Proteomes" id="UP000077755">
    <property type="component" value="Chromosome 9"/>
</dbReference>
<dbReference type="Pfam" id="PF01344">
    <property type="entry name" value="Kelch_1"/>
    <property type="match status" value="1"/>
</dbReference>
<keyword evidence="5" id="KW-1185">Reference proteome</keyword>
<dbReference type="AlphaFoldDB" id="A0AAF0XVR9"/>
<evidence type="ECO:0000256" key="3">
    <source>
        <dbReference type="SAM" id="MobiDB-lite"/>
    </source>
</evidence>
<proteinExistence type="predicted"/>
<dbReference type="Gene3D" id="2.120.10.80">
    <property type="entry name" value="Kelch-type beta propeller"/>
    <property type="match status" value="2"/>
</dbReference>
<feature type="region of interest" description="Disordered" evidence="3">
    <location>
        <begin position="538"/>
        <end position="579"/>
    </location>
</feature>
<keyword evidence="2" id="KW-0677">Repeat</keyword>
<keyword evidence="1" id="KW-0880">Kelch repeat</keyword>
<feature type="compositionally biased region" description="Low complexity" evidence="3">
    <location>
        <begin position="552"/>
        <end position="564"/>
    </location>
</feature>
<reference evidence="4" key="1">
    <citation type="journal article" date="2016" name="Nat. Genet.">
        <title>A high-quality carrot genome assembly provides new insights into carotenoid accumulation and asterid genome evolution.</title>
        <authorList>
            <person name="Iorizzo M."/>
            <person name="Ellison S."/>
            <person name="Senalik D."/>
            <person name="Zeng P."/>
            <person name="Satapoomin P."/>
            <person name="Huang J."/>
            <person name="Bowman M."/>
            <person name="Iovene M."/>
            <person name="Sanseverino W."/>
            <person name="Cavagnaro P."/>
            <person name="Yildiz M."/>
            <person name="Macko-Podgorni A."/>
            <person name="Moranska E."/>
            <person name="Grzebelus E."/>
            <person name="Grzebelus D."/>
            <person name="Ashrafi H."/>
            <person name="Zheng Z."/>
            <person name="Cheng S."/>
            <person name="Spooner D."/>
            <person name="Van Deynze A."/>
            <person name="Simon P."/>
        </authorList>
    </citation>
    <scope>NUCLEOTIDE SEQUENCE</scope>
    <source>
        <tissue evidence="4">Leaf</tissue>
    </source>
</reference>
<name>A0AAF0XVR9_DAUCS</name>
<dbReference type="InterPro" id="IPR006652">
    <property type="entry name" value="Kelch_1"/>
</dbReference>
<feature type="compositionally biased region" description="Low complexity" evidence="3">
    <location>
        <begin position="389"/>
        <end position="403"/>
    </location>
</feature>
<gene>
    <name evidence="4" type="ORF">DCAR_0933786</name>
</gene>
<dbReference type="PANTHER" id="PTHR46228:SF2">
    <property type="entry name" value="KELCH REPEAT PROTEIN (AFU_ORTHOLOGUE AFUA_4G14350)"/>
    <property type="match status" value="1"/>
</dbReference>
<evidence type="ECO:0000256" key="2">
    <source>
        <dbReference type="ARBA" id="ARBA00022737"/>
    </source>
</evidence>
<dbReference type="SUPFAM" id="SSF117281">
    <property type="entry name" value="Kelch motif"/>
    <property type="match status" value="1"/>
</dbReference>
<reference evidence="4" key="2">
    <citation type="submission" date="2022-03" db="EMBL/GenBank/DDBJ databases">
        <title>Draft title - Genomic analysis of global carrot germplasm unveils the trajectory of domestication and the origin of high carotenoid orange carrot.</title>
        <authorList>
            <person name="Iorizzo M."/>
            <person name="Ellison S."/>
            <person name="Senalik D."/>
            <person name="Macko-Podgorni A."/>
            <person name="Grzebelus D."/>
            <person name="Bostan H."/>
            <person name="Rolling W."/>
            <person name="Curaba J."/>
            <person name="Simon P."/>
        </authorList>
    </citation>
    <scope>NUCLEOTIDE SEQUENCE</scope>
    <source>
        <tissue evidence="4">Leaf</tissue>
    </source>
</reference>
<dbReference type="PANTHER" id="PTHR46228">
    <property type="entry name" value="KELCH DOMAIN-CONTAINING PROTEIN"/>
    <property type="match status" value="1"/>
</dbReference>
<evidence type="ECO:0000256" key="1">
    <source>
        <dbReference type="ARBA" id="ARBA00022441"/>
    </source>
</evidence>
<dbReference type="InterPro" id="IPR015915">
    <property type="entry name" value="Kelch-typ_b-propeller"/>
</dbReference>
<organism evidence="4 5">
    <name type="scientific">Daucus carota subsp. sativus</name>
    <name type="common">Carrot</name>
    <dbReference type="NCBI Taxonomy" id="79200"/>
    <lineage>
        <taxon>Eukaryota</taxon>
        <taxon>Viridiplantae</taxon>
        <taxon>Streptophyta</taxon>
        <taxon>Embryophyta</taxon>
        <taxon>Tracheophyta</taxon>
        <taxon>Spermatophyta</taxon>
        <taxon>Magnoliopsida</taxon>
        <taxon>eudicotyledons</taxon>
        <taxon>Gunneridae</taxon>
        <taxon>Pentapetalae</taxon>
        <taxon>asterids</taxon>
        <taxon>campanulids</taxon>
        <taxon>Apiales</taxon>
        <taxon>Apiaceae</taxon>
        <taxon>Apioideae</taxon>
        <taxon>Scandiceae</taxon>
        <taxon>Daucinae</taxon>
        <taxon>Daucus</taxon>
        <taxon>Daucus sect. Daucus</taxon>
    </lineage>
</organism>
<accession>A0AAF0XVR9</accession>
<dbReference type="Pfam" id="PF24681">
    <property type="entry name" value="Kelch_KLHDC2_KLHL20_DRC7"/>
    <property type="match status" value="1"/>
</dbReference>
<evidence type="ECO:0000313" key="5">
    <source>
        <dbReference type="Proteomes" id="UP000077755"/>
    </source>
</evidence>
<protein>
    <submittedName>
        <fullName evidence="4">Uncharacterized protein</fullName>
    </submittedName>
</protein>
<sequence>MSCVGSEVAAMNKAMWLYPKIMGFNPPEKWGHTACYSNGFLYVCGGCCWGLHFRDVLVLNLETMAWDKLVTTGQDPGPRDSHTAVLVEQKMIIFGGTDGTKKVNDVHVLDLMSREWSRPHCKGIAPSPRESHTATLFGNCKLVVFGGSGEGGANYLNDVHVLDLKSMSWSSPQVKGDIPVPRDSHSAVAVENKLIVYGGDCGVRYQGDVDVLDMDTMTWSRMAVHGPSPGVRAGHVAVSYHTKVYVIGGVGDKKYYNDVWLLDTSTCLWSRLEICGQKPQGRFSHTAVATDTDIAIYGGCGEDDRPLNELLILQLGAEHPDGRNNLMSSRFGSQGKTEFAKKARLFPVQVSSQEKEKSNFQDYTVHPKRRRTSNPMIYEIESDPEEHSLSLSQHSSPSYSDQDQTPANKVTWLAKTPQLFPVVKRNTSVSNNSLSSEIHCNQLDQRNVINRTPHNVHFLGENLFKRKPESFHQGHNIIHDAQFSATDQNPSEAGQLESQIGTDVHGKVDGVFDSGLLMTAIVNGRVFRGVLFSPGPQVTSRDVTPGKNILQPNPHSSHVNSSSLRRSEQSTTVQPPKPNYNFQQAYGNKQNSFGESSLMLGRDLEANSELQGVVLTLGGPGNSGGL</sequence>
<evidence type="ECO:0000313" key="4">
    <source>
        <dbReference type="EMBL" id="WOH14267.1"/>
    </source>
</evidence>
<feature type="compositionally biased region" description="Polar residues" evidence="3">
    <location>
        <begin position="569"/>
        <end position="579"/>
    </location>
</feature>
<dbReference type="EMBL" id="CP093351">
    <property type="protein sequence ID" value="WOH14267.1"/>
    <property type="molecule type" value="Genomic_DNA"/>
</dbReference>